<reference evidence="2" key="1">
    <citation type="submission" date="2013-09" db="EMBL/GenBank/DDBJ databases">
        <title>Corchorus olitorius genome sequencing.</title>
        <authorList>
            <person name="Alam M."/>
            <person name="Haque M.S."/>
            <person name="Islam M.S."/>
            <person name="Emdad E.M."/>
            <person name="Islam M.M."/>
            <person name="Ahmed B."/>
            <person name="Halim A."/>
            <person name="Hossen Q.M.M."/>
            <person name="Hossain M.Z."/>
            <person name="Ahmed R."/>
            <person name="Khan M.M."/>
            <person name="Islam R."/>
            <person name="Rashid M.M."/>
            <person name="Khan S.A."/>
            <person name="Rahman M.S."/>
            <person name="Alam M."/>
            <person name="Yahiya A.S."/>
            <person name="Khan M.S."/>
            <person name="Azam M.S."/>
            <person name="Haque T."/>
            <person name="Lashkar M.Z.H."/>
            <person name="Akhand A.I."/>
            <person name="Morshed G."/>
            <person name="Roy S."/>
            <person name="Uddin K.S."/>
            <person name="Rabeya T."/>
            <person name="Hossain A.S."/>
            <person name="Chowdhury A."/>
            <person name="Snigdha A.R."/>
            <person name="Mortoza M.S."/>
            <person name="Matin S.A."/>
            <person name="Hoque S.M.E."/>
            <person name="Islam M.K."/>
            <person name="Roy D.K."/>
            <person name="Haider R."/>
            <person name="Moosa M.M."/>
            <person name="Elias S.M."/>
            <person name="Hasan A.M."/>
            <person name="Jahan S."/>
            <person name="Shafiuddin M."/>
            <person name="Mahmood N."/>
            <person name="Shommy N.S."/>
        </authorList>
    </citation>
    <scope>NUCLEOTIDE SEQUENCE [LARGE SCALE GENOMIC DNA]</scope>
    <source>
        <strain evidence="2">cv. O-4</strain>
    </source>
</reference>
<proteinExistence type="predicted"/>
<dbReference type="Proteomes" id="UP000187203">
    <property type="component" value="Unassembled WGS sequence"/>
</dbReference>
<evidence type="ECO:0000313" key="1">
    <source>
        <dbReference type="EMBL" id="OMO72749.1"/>
    </source>
</evidence>
<keyword evidence="2" id="KW-1185">Reference proteome</keyword>
<name>A0A1R3HQS5_9ROSI</name>
<sequence length="36" mass="4079">MRGYGEVVKGIRMEEDKDQKPLAKMDELALLTGSLR</sequence>
<dbReference type="EMBL" id="AWUE01019606">
    <property type="protein sequence ID" value="OMO72749.1"/>
    <property type="molecule type" value="Genomic_DNA"/>
</dbReference>
<accession>A0A1R3HQS5</accession>
<evidence type="ECO:0000313" key="2">
    <source>
        <dbReference type="Proteomes" id="UP000187203"/>
    </source>
</evidence>
<organism evidence="1 2">
    <name type="scientific">Corchorus olitorius</name>
    <dbReference type="NCBI Taxonomy" id="93759"/>
    <lineage>
        <taxon>Eukaryota</taxon>
        <taxon>Viridiplantae</taxon>
        <taxon>Streptophyta</taxon>
        <taxon>Embryophyta</taxon>
        <taxon>Tracheophyta</taxon>
        <taxon>Spermatophyta</taxon>
        <taxon>Magnoliopsida</taxon>
        <taxon>eudicotyledons</taxon>
        <taxon>Gunneridae</taxon>
        <taxon>Pentapetalae</taxon>
        <taxon>rosids</taxon>
        <taxon>malvids</taxon>
        <taxon>Malvales</taxon>
        <taxon>Malvaceae</taxon>
        <taxon>Grewioideae</taxon>
        <taxon>Apeibeae</taxon>
        <taxon>Corchorus</taxon>
    </lineage>
</organism>
<comment type="caution">
    <text evidence="1">The sequence shown here is derived from an EMBL/GenBank/DDBJ whole genome shotgun (WGS) entry which is preliminary data.</text>
</comment>
<protein>
    <submittedName>
        <fullName evidence="1">Uncharacterized protein</fullName>
    </submittedName>
</protein>
<dbReference type="AlphaFoldDB" id="A0A1R3HQS5"/>
<gene>
    <name evidence="1" type="ORF">COLO4_27480</name>
</gene>